<dbReference type="Gene3D" id="3.50.50.60">
    <property type="entry name" value="FAD/NAD(P)-binding domain"/>
    <property type="match status" value="1"/>
</dbReference>
<comment type="caution">
    <text evidence="5">The sequence shown here is derived from an EMBL/GenBank/DDBJ whole genome shotgun (WGS) entry which is preliminary data.</text>
</comment>
<dbReference type="PANTHER" id="PTHR43563">
    <property type="entry name" value="AMINE OXIDASE"/>
    <property type="match status" value="1"/>
</dbReference>
<keyword evidence="6" id="KW-1185">Reference proteome</keyword>
<gene>
    <name evidence="5" type="ORF">K7G82_20105</name>
</gene>
<sequence length="519" mass="55158">MRGSGPLWRLLGEARRANLEDVDAPAPIRAPEGITRRRALAALAAASAVPLIGWPQPVRAREAMRVVVIGGGLAGLCALDRLVANGIDAKLYEARGRLGGRVLTANNAPEPGLNIEDGANLINTDHDDMLKLAERFGITLIDRKPMHAHSRYVVDGTMMDDAALVRDLRAIAGQISKDAAALDGNYDVMAPAFDKLSVSHYLDGHRDMLTPHVRALIEATIRTEFGAEPHQASAIELLFNLPVVDGAQAELISTSDERYILTGGSSSLVRALSDPLQSRIATGHALVAVERAGARVKLRFANGAVDEADRVIITVPAPLMRTIDYGDLLPESWRTLVGEIDCGRNEKINAGYARRSWEAQTGPAGAAWAVDTRGPGVFSEFWDASSGQPGEAGVLTWFFGGDQVDALLAGEVDAVLRRAEAAIAPAVPGLAARTMRRTAWAKDPFARGGYSNFAPGQLTRFAGHFWLEEEGVVTPPAPAGPIVFAGEHLSDAFPGYMNGGAQTGRLAAEAVLTSLAVKA</sequence>
<dbReference type="PRINTS" id="PR00757">
    <property type="entry name" value="AMINEOXDASEF"/>
</dbReference>
<evidence type="ECO:0000256" key="2">
    <source>
        <dbReference type="ARBA" id="ARBA00005995"/>
    </source>
</evidence>
<evidence type="ECO:0000313" key="6">
    <source>
        <dbReference type="Proteomes" id="UP000706039"/>
    </source>
</evidence>
<dbReference type="RefSeq" id="WP_222991708.1">
    <property type="nucleotide sequence ID" value="NZ_JAINVV010000009.1"/>
</dbReference>
<reference evidence="5 6" key="1">
    <citation type="submission" date="2021-08" db="EMBL/GenBank/DDBJ databases">
        <authorList>
            <person name="Tuo L."/>
        </authorList>
    </citation>
    <scope>NUCLEOTIDE SEQUENCE [LARGE SCALE GENOMIC DNA]</scope>
    <source>
        <strain evidence="5 6">JCM 31229</strain>
    </source>
</reference>
<dbReference type="Proteomes" id="UP000706039">
    <property type="component" value="Unassembled WGS sequence"/>
</dbReference>
<evidence type="ECO:0000256" key="1">
    <source>
        <dbReference type="ARBA" id="ARBA00001974"/>
    </source>
</evidence>
<protein>
    <submittedName>
        <fullName evidence="5">FAD-dependent oxidoreductase</fullName>
    </submittedName>
</protein>
<name>A0ABS7PTE9_9SPHN</name>
<organism evidence="5 6">
    <name type="scientific">Sphingomonas colocasiae</name>
    <dbReference type="NCBI Taxonomy" id="1848973"/>
    <lineage>
        <taxon>Bacteria</taxon>
        <taxon>Pseudomonadati</taxon>
        <taxon>Pseudomonadota</taxon>
        <taxon>Alphaproteobacteria</taxon>
        <taxon>Sphingomonadales</taxon>
        <taxon>Sphingomonadaceae</taxon>
        <taxon>Sphingomonas</taxon>
    </lineage>
</organism>
<evidence type="ECO:0000259" key="4">
    <source>
        <dbReference type="Pfam" id="PF01593"/>
    </source>
</evidence>
<evidence type="ECO:0000256" key="3">
    <source>
        <dbReference type="ARBA" id="ARBA00023002"/>
    </source>
</evidence>
<dbReference type="InterPro" id="IPR050703">
    <property type="entry name" value="Flavin_MAO"/>
</dbReference>
<dbReference type="Gene3D" id="3.90.660.10">
    <property type="match status" value="1"/>
</dbReference>
<dbReference type="Pfam" id="PF01593">
    <property type="entry name" value="Amino_oxidase"/>
    <property type="match status" value="1"/>
</dbReference>
<proteinExistence type="inferred from homology"/>
<dbReference type="SUPFAM" id="SSF54373">
    <property type="entry name" value="FAD-linked reductases, C-terminal domain"/>
    <property type="match status" value="1"/>
</dbReference>
<dbReference type="EMBL" id="JAINVV010000009">
    <property type="protein sequence ID" value="MBY8824619.1"/>
    <property type="molecule type" value="Genomic_DNA"/>
</dbReference>
<comment type="similarity">
    <text evidence="2">Belongs to the flavin monoamine oxidase family.</text>
</comment>
<dbReference type="SUPFAM" id="SSF51905">
    <property type="entry name" value="FAD/NAD(P)-binding domain"/>
    <property type="match status" value="1"/>
</dbReference>
<keyword evidence="3" id="KW-0560">Oxidoreductase</keyword>
<dbReference type="Gene3D" id="1.10.405.10">
    <property type="entry name" value="Guanine Nucleotide Dissociation Inhibitor, domain 1"/>
    <property type="match status" value="1"/>
</dbReference>
<dbReference type="PANTHER" id="PTHR43563:SF1">
    <property type="entry name" value="AMINE OXIDASE [FLAVIN-CONTAINING] B"/>
    <property type="match status" value="1"/>
</dbReference>
<dbReference type="InterPro" id="IPR001613">
    <property type="entry name" value="Flavin_amine_oxidase"/>
</dbReference>
<accession>A0ABS7PTE9</accession>
<dbReference type="InterPro" id="IPR002937">
    <property type="entry name" value="Amino_oxidase"/>
</dbReference>
<feature type="domain" description="Amine oxidase" evidence="4">
    <location>
        <begin position="73"/>
        <end position="512"/>
    </location>
</feature>
<evidence type="ECO:0000313" key="5">
    <source>
        <dbReference type="EMBL" id="MBY8824619.1"/>
    </source>
</evidence>
<dbReference type="InterPro" id="IPR036188">
    <property type="entry name" value="FAD/NAD-bd_sf"/>
</dbReference>
<comment type="cofactor">
    <cofactor evidence="1">
        <name>FAD</name>
        <dbReference type="ChEBI" id="CHEBI:57692"/>
    </cofactor>
</comment>